<dbReference type="InterPro" id="IPR004875">
    <property type="entry name" value="DDE_SF_endonuclease_dom"/>
</dbReference>
<evidence type="ECO:0000313" key="3">
    <source>
        <dbReference type="Proteomes" id="UP001470230"/>
    </source>
</evidence>
<dbReference type="EMBL" id="JAPFFF010000065">
    <property type="protein sequence ID" value="KAK8836513.1"/>
    <property type="molecule type" value="Genomic_DNA"/>
</dbReference>
<protein>
    <recommendedName>
        <fullName evidence="1">DDE-1 domain-containing protein</fullName>
    </recommendedName>
</protein>
<dbReference type="Proteomes" id="UP001470230">
    <property type="component" value="Unassembled WGS sequence"/>
</dbReference>
<name>A0ABR2GRG3_9EUKA</name>
<keyword evidence="3" id="KW-1185">Reference proteome</keyword>
<evidence type="ECO:0000259" key="1">
    <source>
        <dbReference type="Pfam" id="PF03184"/>
    </source>
</evidence>
<comment type="caution">
    <text evidence="2">The sequence shown here is derived from an EMBL/GenBank/DDBJ whole genome shotgun (WGS) entry which is preliminary data.</text>
</comment>
<accession>A0ABR2GRG3</accession>
<evidence type="ECO:0000313" key="2">
    <source>
        <dbReference type="EMBL" id="KAK8836513.1"/>
    </source>
</evidence>
<proteinExistence type="predicted"/>
<dbReference type="Pfam" id="PF03184">
    <property type="entry name" value="DDE_1"/>
    <property type="match status" value="1"/>
</dbReference>
<gene>
    <name evidence="2" type="ORF">M9Y10_037773</name>
</gene>
<sequence>MDGYLAHHCAFDDINLDDDNLILHFIPPHTSDQVQPLDPGVFGIVRRFESNFRNDPLLSYQSNQILKIQSTLSQASIAQNCIKAFNSAGIVTDYSIGNNNEINQFIRFDVTSCTHIRSYQIEYIQGLIENHQDLTSNQQLIYNRYNQPNNNQQNTRLPLQLFQNLRNNS</sequence>
<feature type="domain" description="DDE-1" evidence="1">
    <location>
        <begin position="3"/>
        <end position="75"/>
    </location>
</feature>
<reference evidence="2 3" key="1">
    <citation type="submission" date="2024-04" db="EMBL/GenBank/DDBJ databases">
        <title>Tritrichomonas musculus Genome.</title>
        <authorList>
            <person name="Alves-Ferreira E."/>
            <person name="Grigg M."/>
            <person name="Lorenzi H."/>
            <person name="Galac M."/>
        </authorList>
    </citation>
    <scope>NUCLEOTIDE SEQUENCE [LARGE SCALE GENOMIC DNA]</scope>
    <source>
        <strain evidence="2 3">EAF2021</strain>
    </source>
</reference>
<organism evidence="2 3">
    <name type="scientific">Tritrichomonas musculus</name>
    <dbReference type="NCBI Taxonomy" id="1915356"/>
    <lineage>
        <taxon>Eukaryota</taxon>
        <taxon>Metamonada</taxon>
        <taxon>Parabasalia</taxon>
        <taxon>Tritrichomonadida</taxon>
        <taxon>Tritrichomonadidae</taxon>
        <taxon>Tritrichomonas</taxon>
    </lineage>
</organism>